<evidence type="ECO:0000256" key="6">
    <source>
        <dbReference type="SAM" id="MobiDB-lite"/>
    </source>
</evidence>
<dbReference type="CDD" id="cd11387">
    <property type="entry name" value="bHLHzip_USF_MITF"/>
    <property type="match status" value="1"/>
</dbReference>
<evidence type="ECO:0000256" key="5">
    <source>
        <dbReference type="ARBA" id="ARBA00023242"/>
    </source>
</evidence>
<feature type="region of interest" description="Disordered" evidence="6">
    <location>
        <begin position="100"/>
        <end position="124"/>
    </location>
</feature>
<feature type="compositionally biased region" description="Basic and acidic residues" evidence="6">
    <location>
        <begin position="523"/>
        <end position="547"/>
    </location>
</feature>
<proteinExistence type="predicted"/>
<feature type="region of interest" description="Disordered" evidence="6">
    <location>
        <begin position="15"/>
        <end position="54"/>
    </location>
</feature>
<dbReference type="SUPFAM" id="SSF47459">
    <property type="entry name" value="HLH, helix-loop-helix DNA-binding domain"/>
    <property type="match status" value="1"/>
</dbReference>
<evidence type="ECO:0000256" key="1">
    <source>
        <dbReference type="ARBA" id="ARBA00004123"/>
    </source>
</evidence>
<feature type="compositionally biased region" description="Polar residues" evidence="6">
    <location>
        <begin position="275"/>
        <end position="285"/>
    </location>
</feature>
<feature type="compositionally biased region" description="Basic residues" evidence="6">
    <location>
        <begin position="144"/>
        <end position="163"/>
    </location>
</feature>
<feature type="domain" description="BHLH" evidence="7">
    <location>
        <begin position="462"/>
        <end position="569"/>
    </location>
</feature>
<feature type="region of interest" description="Disordered" evidence="6">
    <location>
        <begin position="635"/>
        <end position="782"/>
    </location>
</feature>
<dbReference type="Proteomes" id="UP001497453">
    <property type="component" value="Chromosome 5"/>
</dbReference>
<dbReference type="PROSITE" id="PS50888">
    <property type="entry name" value="BHLH"/>
    <property type="match status" value="1"/>
</dbReference>
<protein>
    <recommendedName>
        <fullName evidence="7">BHLH domain-containing protein</fullName>
    </recommendedName>
</protein>
<reference evidence="9" key="1">
    <citation type="submission" date="2024-04" db="EMBL/GenBank/DDBJ databases">
        <authorList>
            <person name="Shaw F."/>
            <person name="Minotto A."/>
        </authorList>
    </citation>
    <scope>NUCLEOTIDE SEQUENCE [LARGE SCALE GENOMIC DNA]</scope>
</reference>
<dbReference type="SMART" id="SM00353">
    <property type="entry name" value="HLH"/>
    <property type="match status" value="1"/>
</dbReference>
<accession>A0ABP1DL91</accession>
<feature type="compositionally biased region" description="Low complexity" evidence="6">
    <location>
        <begin position="230"/>
        <end position="274"/>
    </location>
</feature>
<feature type="compositionally biased region" description="Gly residues" evidence="6">
    <location>
        <begin position="724"/>
        <end position="733"/>
    </location>
</feature>
<dbReference type="InterPro" id="IPR011598">
    <property type="entry name" value="bHLH_dom"/>
</dbReference>
<dbReference type="PANTHER" id="PTHR45776">
    <property type="entry name" value="MIP04163P"/>
    <property type="match status" value="1"/>
</dbReference>
<keyword evidence="3" id="KW-0238">DNA-binding</keyword>
<dbReference type="Gene3D" id="4.10.280.10">
    <property type="entry name" value="Helix-loop-helix DNA-binding domain"/>
    <property type="match status" value="1"/>
</dbReference>
<sequence length="782" mass="81590">MTTFYNSYKPQVLSRTEGFHLPSPAPSTPPSTSSDPSNNQASSSSPTTTTSFDAHNLFLSPPSYLSVPETFRKFPASGDHIGSGGSNMDFSEELASLMVHPSTNNSSNTSHERSTQSPGSYDDYRAAHTHNIFDISAPTTHHQQQQHHPSHSHHSSHHPHHAHSQSYGSSSSFGVGPGGSATSPLHDFSSHSHFNSTVPAIGSSMRYEPPPQSPFNLNPNAPTTAGGEPSSVSSFSSHISTLSSFSGLSNTTTTTTPSSEYHPHQYSHSHQQPQRQTPSPISTELSRSRSRSRSQVGVNGVNGVNGEPPSTNGGPARRTRAKRGSVSSVSPPPLHRGAQPLVIPGTSAHGRGPASPLSLHTNGWGFLGNGTGPGSASGNAPNGVANGEFSLPTPESVHGGFPAFNGALPSPIAGLAGSIGLGGINVGSLPSNGAGANGTTGKGDGNDVASKQALLANEKRRRRRESHNAVERRRRDNINEKISELATLIPEHLLDPAASTSSPTALNPDDVLGGSPGLDEDEKEVKDKEGKESKESKESREGKEKDGAAGVKANKGMILRKSVEYIRYLQQLVSAQATRNRDLEQQLQAFKSGSPPSSSTTEDLAATDDAFNILPSSSPTTPSTATAITAVNTSATCNSSSSPLSSSSSSTPTTNTKRRSKAYTGFDQTTLESVVEMDTEDDHHHGTHAHANTRDEDEEMDLMMEGTSPSVGDGDGDEDDNDGLGLGLGLGGTGEEEERGRKGRPLNGVGGSVNGINGMGVGGVSGSGKVKVKEEGGDMETS</sequence>
<evidence type="ECO:0000256" key="3">
    <source>
        <dbReference type="ARBA" id="ARBA00023125"/>
    </source>
</evidence>
<evidence type="ECO:0000313" key="9">
    <source>
        <dbReference type="Proteomes" id="UP001497453"/>
    </source>
</evidence>
<feature type="compositionally biased region" description="Basic and acidic residues" evidence="6">
    <location>
        <begin position="466"/>
        <end position="475"/>
    </location>
</feature>
<comment type="subcellular location">
    <subcellularLocation>
        <location evidence="1">Nucleus</location>
    </subcellularLocation>
</comment>
<feature type="compositionally biased region" description="Gly residues" evidence="6">
    <location>
        <begin position="365"/>
        <end position="375"/>
    </location>
</feature>
<feature type="region of interest" description="Disordered" evidence="6">
    <location>
        <begin position="455"/>
        <end position="475"/>
    </location>
</feature>
<evidence type="ECO:0000256" key="2">
    <source>
        <dbReference type="ARBA" id="ARBA00023015"/>
    </source>
</evidence>
<evidence type="ECO:0000313" key="8">
    <source>
        <dbReference type="EMBL" id="CAL1708540.1"/>
    </source>
</evidence>
<feature type="compositionally biased region" description="Low complexity" evidence="6">
    <location>
        <begin position="30"/>
        <end position="51"/>
    </location>
</feature>
<evidence type="ECO:0000259" key="7">
    <source>
        <dbReference type="PROSITE" id="PS50888"/>
    </source>
</evidence>
<keyword evidence="4" id="KW-0804">Transcription</keyword>
<dbReference type="Pfam" id="PF00010">
    <property type="entry name" value="HLH"/>
    <property type="match status" value="1"/>
</dbReference>
<feature type="compositionally biased region" description="Low complexity" evidence="6">
    <location>
        <begin position="164"/>
        <end position="174"/>
    </location>
</feature>
<keyword evidence="5" id="KW-0539">Nucleus</keyword>
<feature type="region of interest" description="Disordered" evidence="6">
    <location>
        <begin position="139"/>
        <end position="391"/>
    </location>
</feature>
<feature type="compositionally biased region" description="Low complexity" evidence="6">
    <location>
        <begin position="293"/>
        <end position="306"/>
    </location>
</feature>
<feature type="compositionally biased region" description="Polar residues" evidence="6">
    <location>
        <begin position="214"/>
        <end position="223"/>
    </location>
</feature>
<gene>
    <name evidence="8" type="ORF">GFSPODELE1_LOCUS6893</name>
</gene>
<dbReference type="InterPro" id="IPR036638">
    <property type="entry name" value="HLH_DNA-bd_sf"/>
</dbReference>
<dbReference type="EMBL" id="OZ037948">
    <property type="protein sequence ID" value="CAL1708540.1"/>
    <property type="molecule type" value="Genomic_DNA"/>
</dbReference>
<keyword evidence="9" id="KW-1185">Reference proteome</keyword>
<feature type="region of interest" description="Disordered" evidence="6">
    <location>
        <begin position="496"/>
        <end position="555"/>
    </location>
</feature>
<feature type="compositionally biased region" description="Gly residues" evidence="6">
    <location>
        <begin position="748"/>
        <end position="766"/>
    </location>
</feature>
<keyword evidence="2" id="KW-0805">Transcription regulation</keyword>
<dbReference type="PANTHER" id="PTHR45776:SF2">
    <property type="entry name" value="MIP04163P"/>
    <property type="match status" value="1"/>
</dbReference>
<name>A0ABP1DL91_9APHY</name>
<evidence type="ECO:0000256" key="4">
    <source>
        <dbReference type="ARBA" id="ARBA00023163"/>
    </source>
</evidence>
<feature type="compositionally biased region" description="Low complexity" evidence="6">
    <location>
        <begin position="635"/>
        <end position="655"/>
    </location>
</feature>
<organism evidence="8 9">
    <name type="scientific">Somion occarium</name>
    <dbReference type="NCBI Taxonomy" id="3059160"/>
    <lineage>
        <taxon>Eukaryota</taxon>
        <taxon>Fungi</taxon>
        <taxon>Dikarya</taxon>
        <taxon>Basidiomycota</taxon>
        <taxon>Agaricomycotina</taxon>
        <taxon>Agaricomycetes</taxon>
        <taxon>Polyporales</taxon>
        <taxon>Cerrenaceae</taxon>
        <taxon>Somion</taxon>
    </lineage>
</organism>